<dbReference type="Proteomes" id="UP001153269">
    <property type="component" value="Unassembled WGS sequence"/>
</dbReference>
<reference evidence="2" key="1">
    <citation type="submission" date="2020-03" db="EMBL/GenBank/DDBJ databases">
        <authorList>
            <person name="Weist P."/>
        </authorList>
    </citation>
    <scope>NUCLEOTIDE SEQUENCE</scope>
</reference>
<organism evidence="2 3">
    <name type="scientific">Pleuronectes platessa</name>
    <name type="common">European plaice</name>
    <dbReference type="NCBI Taxonomy" id="8262"/>
    <lineage>
        <taxon>Eukaryota</taxon>
        <taxon>Metazoa</taxon>
        <taxon>Chordata</taxon>
        <taxon>Craniata</taxon>
        <taxon>Vertebrata</taxon>
        <taxon>Euteleostomi</taxon>
        <taxon>Actinopterygii</taxon>
        <taxon>Neopterygii</taxon>
        <taxon>Teleostei</taxon>
        <taxon>Neoteleostei</taxon>
        <taxon>Acanthomorphata</taxon>
        <taxon>Carangaria</taxon>
        <taxon>Pleuronectiformes</taxon>
        <taxon>Pleuronectoidei</taxon>
        <taxon>Pleuronectidae</taxon>
        <taxon>Pleuronectes</taxon>
    </lineage>
</organism>
<feature type="compositionally biased region" description="Basic residues" evidence="1">
    <location>
        <begin position="1"/>
        <end position="12"/>
    </location>
</feature>
<protein>
    <submittedName>
        <fullName evidence="2">Uncharacterized protein</fullName>
    </submittedName>
</protein>
<dbReference type="AlphaFoldDB" id="A0A9N7YUF9"/>
<sequence>MSKPTGARRKSGHASGSRPVKSTRGEFSSPLDSGFQSPPRPCRLLVAPGRRSSLGSPRFSSVLLVPGSWGWGGGVSDKDAELCIQLLGKHSQVGAAGRRRGERAPAGPPDRGTRVWRSAEPEPCALSSKDPFCCAPSLLLLLLLTPHTGRTHTREGHVETACGAAGASVRGYRALRAPCPAVSSLLLGRDHSASASPRLRLSAAG</sequence>
<proteinExistence type="predicted"/>
<evidence type="ECO:0000313" key="3">
    <source>
        <dbReference type="Proteomes" id="UP001153269"/>
    </source>
</evidence>
<accession>A0A9N7YUF9</accession>
<dbReference type="EMBL" id="CADEAL010002095">
    <property type="protein sequence ID" value="CAB1437989.1"/>
    <property type="molecule type" value="Genomic_DNA"/>
</dbReference>
<comment type="caution">
    <text evidence="2">The sequence shown here is derived from an EMBL/GenBank/DDBJ whole genome shotgun (WGS) entry which is preliminary data.</text>
</comment>
<name>A0A9N7YUF9_PLEPL</name>
<feature type="region of interest" description="Disordered" evidence="1">
    <location>
        <begin position="94"/>
        <end position="116"/>
    </location>
</feature>
<feature type="region of interest" description="Disordered" evidence="1">
    <location>
        <begin position="1"/>
        <end position="54"/>
    </location>
</feature>
<gene>
    <name evidence="2" type="ORF">PLEPLA_LOCUS25961</name>
</gene>
<keyword evidence="3" id="KW-1185">Reference proteome</keyword>
<evidence type="ECO:0000313" key="2">
    <source>
        <dbReference type="EMBL" id="CAB1437989.1"/>
    </source>
</evidence>
<evidence type="ECO:0000256" key="1">
    <source>
        <dbReference type="SAM" id="MobiDB-lite"/>
    </source>
</evidence>